<name>A0A9X1B5F8_9GAMM</name>
<proteinExistence type="predicted"/>
<keyword evidence="3" id="KW-1185">Reference proteome</keyword>
<keyword evidence="1" id="KW-0732">Signal</keyword>
<reference evidence="2 3" key="1">
    <citation type="journal article" date="2020" name="Microorganisms">
        <title>Osmotic Adaptation and Compatible Solute Biosynthesis of Phototrophic Bacteria as Revealed from Genome Analyses.</title>
        <authorList>
            <person name="Imhoff J.F."/>
            <person name="Rahn T."/>
            <person name="Kunzel S."/>
            <person name="Keller A."/>
            <person name="Neulinger S.C."/>
        </authorList>
    </citation>
    <scope>NUCLEOTIDE SEQUENCE [LARGE SCALE GENOMIC DNA]</scope>
    <source>
        <strain evidence="2 3">DSM 25653</strain>
    </source>
</reference>
<evidence type="ECO:0000256" key="1">
    <source>
        <dbReference type="SAM" id="SignalP"/>
    </source>
</evidence>
<feature type="chain" id="PRO_5040903813" description="DsrE family protein" evidence="1">
    <location>
        <begin position="25"/>
        <end position="177"/>
    </location>
</feature>
<dbReference type="InterPro" id="IPR027396">
    <property type="entry name" value="DsrEFH-like"/>
</dbReference>
<comment type="caution">
    <text evidence="2">The sequence shown here is derived from an EMBL/GenBank/DDBJ whole genome shotgun (WGS) entry which is preliminary data.</text>
</comment>
<dbReference type="Proteomes" id="UP001138768">
    <property type="component" value="Unassembled WGS sequence"/>
</dbReference>
<dbReference type="EMBL" id="NRRY01000023">
    <property type="protein sequence ID" value="MBK1619607.1"/>
    <property type="molecule type" value="Genomic_DNA"/>
</dbReference>
<dbReference type="AlphaFoldDB" id="A0A9X1B5F8"/>
<organism evidence="2 3">
    <name type="scientific">Lamprobacter modestohalophilus</name>
    <dbReference type="NCBI Taxonomy" id="1064514"/>
    <lineage>
        <taxon>Bacteria</taxon>
        <taxon>Pseudomonadati</taxon>
        <taxon>Pseudomonadota</taxon>
        <taxon>Gammaproteobacteria</taxon>
        <taxon>Chromatiales</taxon>
        <taxon>Chromatiaceae</taxon>
        <taxon>Lamprobacter</taxon>
    </lineage>
</organism>
<dbReference type="Gene3D" id="3.40.1260.10">
    <property type="entry name" value="DsrEFH-like"/>
    <property type="match status" value="1"/>
</dbReference>
<protein>
    <recommendedName>
        <fullName evidence="4">DsrE family protein</fullName>
    </recommendedName>
</protein>
<accession>A0A9X1B5F8</accession>
<dbReference type="RefSeq" id="WP_200245229.1">
    <property type="nucleotide sequence ID" value="NZ_NRRY01000023.1"/>
</dbReference>
<evidence type="ECO:0008006" key="4">
    <source>
        <dbReference type="Google" id="ProtNLM"/>
    </source>
</evidence>
<evidence type="ECO:0000313" key="3">
    <source>
        <dbReference type="Proteomes" id="UP001138768"/>
    </source>
</evidence>
<dbReference type="SUPFAM" id="SSF75169">
    <property type="entry name" value="DsrEFH-like"/>
    <property type="match status" value="1"/>
</dbReference>
<feature type="signal peptide" evidence="1">
    <location>
        <begin position="1"/>
        <end position="24"/>
    </location>
</feature>
<sequence length="177" mass="19285">MSLPLTFRLRAGALCLAACYLVGAGTLTLAADAPDTKPDDSRALASVETGKVAWDINVGNPEKLSLYLKVMDETYEDLKRQGVEPEMVFTFRGPSLQLISTQHTDVPLDQEQHYEAVAELIKTLQAKPNVHMEACSVAARLFKIDPGTLLPGIDFVGNTFVSQIGYQSKGYAMIPIL</sequence>
<gene>
    <name evidence="2" type="ORF">CKO42_14390</name>
</gene>
<evidence type="ECO:0000313" key="2">
    <source>
        <dbReference type="EMBL" id="MBK1619607.1"/>
    </source>
</evidence>